<dbReference type="EMBL" id="JASPKZ010004568">
    <property type="protein sequence ID" value="KAJ9590066.1"/>
    <property type="molecule type" value="Genomic_DNA"/>
</dbReference>
<gene>
    <name evidence="1" type="ORF">L9F63_016806</name>
</gene>
<reference evidence="1" key="2">
    <citation type="submission" date="2023-05" db="EMBL/GenBank/DDBJ databases">
        <authorList>
            <person name="Fouks B."/>
        </authorList>
    </citation>
    <scope>NUCLEOTIDE SEQUENCE</scope>
    <source>
        <strain evidence="1">Stay&amp;Tobe</strain>
        <tissue evidence="1">Testes</tissue>
    </source>
</reference>
<proteinExistence type="predicted"/>
<organism evidence="1 2">
    <name type="scientific">Diploptera punctata</name>
    <name type="common">Pacific beetle cockroach</name>
    <dbReference type="NCBI Taxonomy" id="6984"/>
    <lineage>
        <taxon>Eukaryota</taxon>
        <taxon>Metazoa</taxon>
        <taxon>Ecdysozoa</taxon>
        <taxon>Arthropoda</taxon>
        <taxon>Hexapoda</taxon>
        <taxon>Insecta</taxon>
        <taxon>Pterygota</taxon>
        <taxon>Neoptera</taxon>
        <taxon>Polyneoptera</taxon>
        <taxon>Dictyoptera</taxon>
        <taxon>Blattodea</taxon>
        <taxon>Blaberoidea</taxon>
        <taxon>Blaberidae</taxon>
        <taxon>Diplopterinae</taxon>
        <taxon>Diploptera</taxon>
    </lineage>
</organism>
<accession>A0AAD8EH86</accession>
<reference evidence="1" key="1">
    <citation type="journal article" date="2023" name="IScience">
        <title>Live-bearing cockroach genome reveals convergent evolutionary mechanisms linked to viviparity in insects and beyond.</title>
        <authorList>
            <person name="Fouks B."/>
            <person name="Harrison M.C."/>
            <person name="Mikhailova A.A."/>
            <person name="Marchal E."/>
            <person name="English S."/>
            <person name="Carruthers M."/>
            <person name="Jennings E.C."/>
            <person name="Chiamaka E.L."/>
            <person name="Frigard R.A."/>
            <person name="Pippel M."/>
            <person name="Attardo G.M."/>
            <person name="Benoit J.B."/>
            <person name="Bornberg-Bauer E."/>
            <person name="Tobe S.S."/>
        </authorList>
    </citation>
    <scope>NUCLEOTIDE SEQUENCE</scope>
    <source>
        <strain evidence="1">Stay&amp;Tobe</strain>
    </source>
</reference>
<keyword evidence="2" id="KW-1185">Reference proteome</keyword>
<evidence type="ECO:0000313" key="2">
    <source>
        <dbReference type="Proteomes" id="UP001233999"/>
    </source>
</evidence>
<dbReference type="Proteomes" id="UP001233999">
    <property type="component" value="Unassembled WGS sequence"/>
</dbReference>
<name>A0AAD8EH86_DIPPU</name>
<feature type="non-terminal residue" evidence="1">
    <location>
        <position position="1"/>
    </location>
</feature>
<protein>
    <submittedName>
        <fullName evidence="1">Uncharacterized protein</fullName>
    </submittedName>
</protein>
<feature type="non-terminal residue" evidence="1">
    <location>
        <position position="63"/>
    </location>
</feature>
<dbReference type="AlphaFoldDB" id="A0AAD8EH86"/>
<sequence length="63" mass="6514">DGVGVTISFVTGSSSLTGRTVLLGSIAVLPTIPLFYLQGCILQPFWGQARLDPPSPATEPGGR</sequence>
<evidence type="ECO:0000313" key="1">
    <source>
        <dbReference type="EMBL" id="KAJ9590066.1"/>
    </source>
</evidence>
<comment type="caution">
    <text evidence="1">The sequence shown here is derived from an EMBL/GenBank/DDBJ whole genome shotgun (WGS) entry which is preliminary data.</text>
</comment>